<evidence type="ECO:0000313" key="2">
    <source>
        <dbReference type="EMBL" id="RGI98789.1"/>
    </source>
</evidence>
<proteinExistence type="predicted"/>
<feature type="transmembrane region" description="Helical" evidence="1">
    <location>
        <begin position="12"/>
        <end position="30"/>
    </location>
</feature>
<sequence>MEKIKKYKNSIWRVPLISVIAGFFYTPIYVRSVIRFGVIEPGVIDSRVSLLISAGILVAVLVLGGMLLLRKQSKKEIFISAAVVSAYGMILLLIQLLIGATTGPAAVVFMYLGRPLEWTGFFSELSFCLKERFEIFVSAIRWLRFLVPFAFVLFGCKTDE</sequence>
<comment type="caution">
    <text evidence="2">The sequence shown here is derived from an EMBL/GenBank/DDBJ whole genome shotgun (WGS) entry which is preliminary data.</text>
</comment>
<dbReference type="RefSeq" id="WP_117632432.1">
    <property type="nucleotide sequence ID" value="NZ_CACRUH010000084.1"/>
</dbReference>
<organism evidence="2 3">
    <name type="scientific">Hungatella hathewayi</name>
    <dbReference type="NCBI Taxonomy" id="154046"/>
    <lineage>
        <taxon>Bacteria</taxon>
        <taxon>Bacillati</taxon>
        <taxon>Bacillota</taxon>
        <taxon>Clostridia</taxon>
        <taxon>Lachnospirales</taxon>
        <taxon>Lachnospiraceae</taxon>
        <taxon>Hungatella</taxon>
    </lineage>
</organism>
<gene>
    <name evidence="2" type="ORF">DXD79_24950</name>
</gene>
<protein>
    <submittedName>
        <fullName evidence="2">Uncharacterized protein</fullName>
    </submittedName>
</protein>
<evidence type="ECO:0000313" key="3">
    <source>
        <dbReference type="Proteomes" id="UP000263014"/>
    </source>
</evidence>
<feature type="transmembrane region" description="Helical" evidence="1">
    <location>
        <begin position="133"/>
        <end position="154"/>
    </location>
</feature>
<keyword evidence="1" id="KW-0472">Membrane</keyword>
<keyword evidence="1" id="KW-0812">Transmembrane</keyword>
<evidence type="ECO:0000256" key="1">
    <source>
        <dbReference type="SAM" id="Phobius"/>
    </source>
</evidence>
<dbReference type="EMBL" id="QSON01000015">
    <property type="protein sequence ID" value="RGI98789.1"/>
    <property type="molecule type" value="Genomic_DNA"/>
</dbReference>
<feature type="transmembrane region" description="Helical" evidence="1">
    <location>
        <begin position="90"/>
        <end position="113"/>
    </location>
</feature>
<dbReference type="AlphaFoldDB" id="A0A374P0U5"/>
<accession>A0A374P0U5</accession>
<reference evidence="2 3" key="1">
    <citation type="submission" date="2018-08" db="EMBL/GenBank/DDBJ databases">
        <title>A genome reference for cultivated species of the human gut microbiota.</title>
        <authorList>
            <person name="Zou Y."/>
            <person name="Xue W."/>
            <person name="Luo G."/>
        </authorList>
    </citation>
    <scope>NUCLEOTIDE SEQUENCE [LARGE SCALE GENOMIC DNA]</scope>
    <source>
        <strain evidence="2 3">TM09-12</strain>
    </source>
</reference>
<name>A0A374P0U5_9FIRM</name>
<keyword evidence="1" id="KW-1133">Transmembrane helix</keyword>
<dbReference type="Proteomes" id="UP000263014">
    <property type="component" value="Unassembled WGS sequence"/>
</dbReference>
<feature type="transmembrane region" description="Helical" evidence="1">
    <location>
        <begin position="50"/>
        <end position="69"/>
    </location>
</feature>